<protein>
    <submittedName>
        <fullName evidence="1">Uncharacterized protein</fullName>
    </submittedName>
</protein>
<dbReference type="Proteomes" id="UP001481872">
    <property type="component" value="Unassembled WGS sequence"/>
</dbReference>
<comment type="caution">
    <text evidence="1">The sequence shown here is derived from an EMBL/GenBank/DDBJ whole genome shotgun (WGS) entry which is preliminary data.</text>
</comment>
<accession>A0ABV1J3K0</accession>
<sequence length="64" mass="7505">MDLNLDRKIKIAALQTFFEEDANLSKLFTGRLAAYVYDNWEFLDRVIAGEVENLSEEVRYVECE</sequence>
<reference evidence="1 2" key="1">
    <citation type="submission" date="2024-04" db="EMBL/GenBank/DDBJ databases">
        <title>Human intestinal bacterial collection.</title>
        <authorList>
            <person name="Pauvert C."/>
            <person name="Hitch T.C.A."/>
            <person name="Clavel T."/>
        </authorList>
    </citation>
    <scope>NUCLEOTIDE SEQUENCE [LARGE SCALE GENOMIC DNA]</scope>
    <source>
        <strain evidence="1 2">CLA-SR-H026</strain>
    </source>
</reference>
<dbReference type="RefSeq" id="WP_349053196.1">
    <property type="nucleotide sequence ID" value="NZ_JBBNPS010000001.1"/>
</dbReference>
<evidence type="ECO:0000313" key="2">
    <source>
        <dbReference type="Proteomes" id="UP001481872"/>
    </source>
</evidence>
<evidence type="ECO:0000313" key="1">
    <source>
        <dbReference type="EMBL" id="MEQ3352767.1"/>
    </source>
</evidence>
<keyword evidence="2" id="KW-1185">Reference proteome</keyword>
<name>A0ABV1J3K0_9FIRM</name>
<dbReference type="EMBL" id="JBBNPS010000001">
    <property type="protein sequence ID" value="MEQ3352767.1"/>
    <property type="molecule type" value="Genomic_DNA"/>
</dbReference>
<gene>
    <name evidence="1" type="ORF">AAA081_00410</name>
</gene>
<proteinExistence type="predicted"/>
<organism evidence="1 2">
    <name type="scientific">Aedoeadaptatus acetigenes</name>
    <dbReference type="NCBI Taxonomy" id="2981723"/>
    <lineage>
        <taxon>Bacteria</taxon>
        <taxon>Bacillati</taxon>
        <taxon>Bacillota</taxon>
        <taxon>Tissierellia</taxon>
        <taxon>Tissierellales</taxon>
        <taxon>Peptoniphilaceae</taxon>
        <taxon>Aedoeadaptatus</taxon>
    </lineage>
</organism>